<gene>
    <name evidence="5" type="ORF">QQ44_11700</name>
</gene>
<protein>
    <submittedName>
        <fullName evidence="5">Hydroxyneurosporene methyltransferase</fullName>
    </submittedName>
</protein>
<dbReference type="RefSeq" id="WP_039319651.1">
    <property type="nucleotide sequence ID" value="NZ_JTLZ01000005.1"/>
</dbReference>
<evidence type="ECO:0000256" key="2">
    <source>
        <dbReference type="ARBA" id="ARBA00022679"/>
    </source>
</evidence>
<sequence length="363" mass="39713">MPTDLKIPPARLVRVVERARHHLYRLHQRLVPAPIAIAELIVGAWVSQAIQVAAKLRIADALANEPLTLNDLARRVGADPDALHRLLRALISRGIFRQQRDGRYALTSLADTLRADAPVSMAGLALFIGSSRYREHWSLLAESVTTGKPSVPLLRGREFFDFLEQDSDFAALFNDAMTSVAELAEAAIVAGYDFSPYPTIVDVGGGHGGMLSAILAATPAARGVLYDLPDVVAGAPALLKLRGVEHRVQIECGSFFDDIPAGGDAYVLKNVIHDWPDERAATILRNVRAAIGDGATVLLIELVIPTHDRDFLGKWSDLEMLLQLDGRERNAVQYRDLLRHSGFRMTRVAQTATPFSIVEARPS</sequence>
<evidence type="ECO:0000256" key="3">
    <source>
        <dbReference type="ARBA" id="ARBA00022691"/>
    </source>
</evidence>
<keyword evidence="3" id="KW-0949">S-adenosyl-L-methionine</keyword>
<feature type="domain" description="HTH arsR-type" evidence="4">
    <location>
        <begin position="35"/>
        <end position="129"/>
    </location>
</feature>
<dbReference type="EMBL" id="JTLZ01000005">
    <property type="protein sequence ID" value="KHO26360.1"/>
    <property type="molecule type" value="Genomic_DNA"/>
</dbReference>
<name>A0ABR4YVU5_9MYCO</name>
<comment type="caution">
    <text evidence="5">The sequence shown here is derived from an EMBL/GenBank/DDBJ whole genome shotgun (WGS) entry which is preliminary data.</text>
</comment>
<dbReference type="InterPro" id="IPR001845">
    <property type="entry name" value="HTH_ArsR_DNA-bd_dom"/>
</dbReference>
<dbReference type="Pfam" id="PF08100">
    <property type="entry name" value="Dimerisation"/>
    <property type="match status" value="1"/>
</dbReference>
<dbReference type="InterPro" id="IPR016461">
    <property type="entry name" value="COMT-like"/>
</dbReference>
<keyword evidence="2" id="KW-0808">Transferase</keyword>
<dbReference type="SUPFAM" id="SSF53335">
    <property type="entry name" value="S-adenosyl-L-methionine-dependent methyltransferases"/>
    <property type="match status" value="1"/>
</dbReference>
<dbReference type="InterPro" id="IPR029063">
    <property type="entry name" value="SAM-dependent_MTases_sf"/>
</dbReference>
<dbReference type="CDD" id="cd00090">
    <property type="entry name" value="HTH_ARSR"/>
    <property type="match status" value="1"/>
</dbReference>
<dbReference type="Gene3D" id="1.10.287.1350">
    <property type="match status" value="1"/>
</dbReference>
<dbReference type="PANTHER" id="PTHR43712">
    <property type="entry name" value="PUTATIVE (AFU_ORTHOLOGUE AFUA_4G14580)-RELATED"/>
    <property type="match status" value="1"/>
</dbReference>
<dbReference type="Proteomes" id="UP000031004">
    <property type="component" value="Unassembled WGS sequence"/>
</dbReference>
<dbReference type="InterPro" id="IPR036390">
    <property type="entry name" value="WH_DNA-bd_sf"/>
</dbReference>
<dbReference type="Pfam" id="PF00891">
    <property type="entry name" value="Methyltransf_2"/>
    <property type="match status" value="1"/>
</dbReference>
<organism evidence="5 6">
    <name type="scientific">Mycolicibacterium setense</name>
    <dbReference type="NCBI Taxonomy" id="431269"/>
    <lineage>
        <taxon>Bacteria</taxon>
        <taxon>Bacillati</taxon>
        <taxon>Actinomycetota</taxon>
        <taxon>Actinomycetes</taxon>
        <taxon>Mycobacteriales</taxon>
        <taxon>Mycobacteriaceae</taxon>
        <taxon>Mycolicibacterium</taxon>
    </lineage>
</organism>
<dbReference type="InterPro" id="IPR001077">
    <property type="entry name" value="COMT_C"/>
</dbReference>
<dbReference type="InterPro" id="IPR011991">
    <property type="entry name" value="ArsR-like_HTH"/>
</dbReference>
<dbReference type="PIRSF" id="PIRSF005739">
    <property type="entry name" value="O-mtase"/>
    <property type="match status" value="1"/>
</dbReference>
<reference evidence="5 6" key="1">
    <citation type="submission" date="2014-11" db="EMBL/GenBank/DDBJ databases">
        <title>Mycobacterium setense Manresensis Genome.</title>
        <authorList>
            <person name="Rech G."/>
            <person name="Sumoy L."/>
        </authorList>
    </citation>
    <scope>NUCLEOTIDE SEQUENCE [LARGE SCALE GENOMIC DNA]</scope>
    <source>
        <strain evidence="5 6">Manresensis</strain>
    </source>
</reference>
<keyword evidence="6" id="KW-1185">Reference proteome</keyword>
<evidence type="ECO:0000313" key="6">
    <source>
        <dbReference type="Proteomes" id="UP000031004"/>
    </source>
</evidence>
<dbReference type="InterPro" id="IPR012967">
    <property type="entry name" value="COMT_dimerisation"/>
</dbReference>
<dbReference type="PROSITE" id="PS50987">
    <property type="entry name" value="HTH_ARSR_2"/>
    <property type="match status" value="1"/>
</dbReference>
<dbReference type="SUPFAM" id="SSF46785">
    <property type="entry name" value="Winged helix' DNA-binding domain"/>
    <property type="match status" value="1"/>
</dbReference>
<evidence type="ECO:0000256" key="1">
    <source>
        <dbReference type="ARBA" id="ARBA00022603"/>
    </source>
</evidence>
<dbReference type="GO" id="GO:0032259">
    <property type="term" value="P:methylation"/>
    <property type="evidence" value="ECO:0007669"/>
    <property type="project" value="UniProtKB-KW"/>
</dbReference>
<evidence type="ECO:0000313" key="5">
    <source>
        <dbReference type="EMBL" id="KHO26360.1"/>
    </source>
</evidence>
<evidence type="ECO:0000259" key="4">
    <source>
        <dbReference type="PROSITE" id="PS50987"/>
    </source>
</evidence>
<dbReference type="CDD" id="cd02440">
    <property type="entry name" value="AdoMet_MTases"/>
    <property type="match status" value="1"/>
</dbReference>
<keyword evidence="1 5" id="KW-0489">Methyltransferase</keyword>
<dbReference type="Gene3D" id="1.10.10.10">
    <property type="entry name" value="Winged helix-like DNA-binding domain superfamily/Winged helix DNA-binding domain"/>
    <property type="match status" value="1"/>
</dbReference>
<dbReference type="GO" id="GO:0008168">
    <property type="term" value="F:methyltransferase activity"/>
    <property type="evidence" value="ECO:0007669"/>
    <property type="project" value="UniProtKB-KW"/>
</dbReference>
<accession>A0ABR4YVU5</accession>
<dbReference type="Gene3D" id="3.40.50.150">
    <property type="entry name" value="Vaccinia Virus protein VP39"/>
    <property type="match status" value="1"/>
</dbReference>
<dbReference type="PANTHER" id="PTHR43712:SF2">
    <property type="entry name" value="O-METHYLTRANSFERASE CICE"/>
    <property type="match status" value="1"/>
</dbReference>
<dbReference type="InterPro" id="IPR036388">
    <property type="entry name" value="WH-like_DNA-bd_sf"/>
</dbReference>
<dbReference type="PROSITE" id="PS51683">
    <property type="entry name" value="SAM_OMT_II"/>
    <property type="match status" value="1"/>
</dbReference>
<proteinExistence type="predicted"/>